<name>A0A2Z5FVT2_9BACT</name>
<protein>
    <submittedName>
        <fullName evidence="1">Uncharacterized protein</fullName>
    </submittedName>
</protein>
<gene>
    <name evidence="1" type="ORF">ACPOL_1269</name>
</gene>
<keyword evidence="2" id="KW-1185">Reference proteome</keyword>
<dbReference type="AlphaFoldDB" id="A0A2Z5FVT2"/>
<accession>A0A2Z5FVT2</accession>
<sequence length="84" mass="9218">MHHRIAAADPDLQGAWVAQISDEAISGDSLQIVQPTCLPRQQTETSSPVSKFSRHMTTNKARCAGKKNFHIEGRRHSAPEVARG</sequence>
<evidence type="ECO:0000313" key="2">
    <source>
        <dbReference type="Proteomes" id="UP000253606"/>
    </source>
</evidence>
<proteinExistence type="predicted"/>
<dbReference type="EMBL" id="CP030840">
    <property type="protein sequence ID" value="AXC10617.1"/>
    <property type="molecule type" value="Genomic_DNA"/>
</dbReference>
<dbReference type="KEGG" id="abas:ACPOL_1269"/>
<reference evidence="1 2" key="1">
    <citation type="journal article" date="2018" name="Front. Microbiol.">
        <title>Hydrolytic Capabilities as a Key to Environmental Success: Chitinolytic and Cellulolytic Acidobacteria From Acidic Sub-arctic Soils and Boreal Peatlands.</title>
        <authorList>
            <person name="Belova S.E."/>
            <person name="Ravin N.V."/>
            <person name="Pankratov T.A."/>
            <person name="Rakitin A.L."/>
            <person name="Ivanova A.A."/>
            <person name="Beletsky A.V."/>
            <person name="Mardanov A.V."/>
            <person name="Sinninghe Damste J.S."/>
            <person name="Dedysh S.N."/>
        </authorList>
    </citation>
    <scope>NUCLEOTIDE SEQUENCE [LARGE SCALE GENOMIC DNA]</scope>
    <source>
        <strain evidence="1 2">SBC82</strain>
    </source>
</reference>
<dbReference type="Proteomes" id="UP000253606">
    <property type="component" value="Chromosome"/>
</dbReference>
<organism evidence="1 2">
    <name type="scientific">Acidisarcina polymorpha</name>
    <dbReference type="NCBI Taxonomy" id="2211140"/>
    <lineage>
        <taxon>Bacteria</taxon>
        <taxon>Pseudomonadati</taxon>
        <taxon>Acidobacteriota</taxon>
        <taxon>Terriglobia</taxon>
        <taxon>Terriglobales</taxon>
        <taxon>Acidobacteriaceae</taxon>
        <taxon>Acidisarcina</taxon>
    </lineage>
</organism>
<evidence type="ECO:0000313" key="1">
    <source>
        <dbReference type="EMBL" id="AXC10617.1"/>
    </source>
</evidence>